<dbReference type="FunFam" id="1.10.20.140:FF:000001">
    <property type="entry name" value="tRNA dimethylallyltransferase"/>
    <property type="match status" value="1"/>
</dbReference>
<dbReference type="SUPFAM" id="SSF52540">
    <property type="entry name" value="P-loop containing nucleoside triphosphate hydrolases"/>
    <property type="match status" value="1"/>
</dbReference>
<evidence type="ECO:0000256" key="2">
    <source>
        <dbReference type="ARBA" id="ARBA00003213"/>
    </source>
</evidence>
<dbReference type="InterPro" id="IPR039657">
    <property type="entry name" value="Dimethylallyltransferase"/>
</dbReference>
<keyword evidence="8 10" id="KW-0460">Magnesium</keyword>
<evidence type="ECO:0000313" key="14">
    <source>
        <dbReference type="EMBL" id="TCK05609.1"/>
    </source>
</evidence>
<comment type="function">
    <text evidence="2 10 12">Catalyzes the transfer of a dimethylallyl group onto the adenine at position 37 in tRNAs that read codons beginning with uridine, leading to the formation of N6-(dimethylallyl)adenosine (i(6)A).</text>
</comment>
<keyword evidence="15" id="KW-1185">Reference proteome</keyword>
<comment type="cofactor">
    <cofactor evidence="1 10">
        <name>Mg(2+)</name>
        <dbReference type="ChEBI" id="CHEBI:18420"/>
    </cofactor>
</comment>
<feature type="site" description="Interaction with substrate tRNA" evidence="10">
    <location>
        <position position="126"/>
    </location>
</feature>
<evidence type="ECO:0000256" key="11">
    <source>
        <dbReference type="RuleBase" id="RU003783"/>
    </source>
</evidence>
<dbReference type="Gene3D" id="3.40.50.300">
    <property type="entry name" value="P-loop containing nucleotide triphosphate hydrolases"/>
    <property type="match status" value="1"/>
</dbReference>
<proteinExistence type="inferred from homology"/>
<feature type="region of interest" description="Interaction with substrate tRNA" evidence="10">
    <location>
        <begin position="162"/>
        <end position="166"/>
    </location>
</feature>
<dbReference type="PANTHER" id="PTHR11088">
    <property type="entry name" value="TRNA DIMETHYLALLYLTRANSFERASE"/>
    <property type="match status" value="1"/>
</dbReference>
<dbReference type="GO" id="GO:0006400">
    <property type="term" value="P:tRNA modification"/>
    <property type="evidence" value="ECO:0007669"/>
    <property type="project" value="TreeGrafter"/>
</dbReference>
<dbReference type="EMBL" id="SMFU01000009">
    <property type="protein sequence ID" value="TCK05609.1"/>
    <property type="molecule type" value="Genomic_DNA"/>
</dbReference>
<protein>
    <recommendedName>
        <fullName evidence="10">tRNA dimethylallyltransferase</fullName>
        <ecNumber evidence="10">2.5.1.75</ecNumber>
    </recommendedName>
    <alternativeName>
        <fullName evidence="10">Dimethylallyl diphosphate:tRNA dimethylallyltransferase</fullName>
        <shortName evidence="10">DMAPP:tRNA dimethylallyltransferase</shortName>
        <shortName evidence="10">DMATase</shortName>
    </alternativeName>
    <alternativeName>
        <fullName evidence="10">Isopentenyl-diphosphate:tRNA isopentenyltransferase</fullName>
        <shortName evidence="10">IPP transferase</shortName>
        <shortName evidence="10">IPPT</shortName>
        <shortName evidence="10">IPTase</shortName>
    </alternativeName>
</protein>
<comment type="caution">
    <text evidence="10">Lacks conserved residue(s) required for the propagation of feature annotation.</text>
</comment>
<comment type="catalytic activity">
    <reaction evidence="9 10 11">
        <text>adenosine(37) in tRNA + dimethylallyl diphosphate = N(6)-dimethylallyladenosine(37) in tRNA + diphosphate</text>
        <dbReference type="Rhea" id="RHEA:26482"/>
        <dbReference type="Rhea" id="RHEA-COMP:10162"/>
        <dbReference type="Rhea" id="RHEA-COMP:10375"/>
        <dbReference type="ChEBI" id="CHEBI:33019"/>
        <dbReference type="ChEBI" id="CHEBI:57623"/>
        <dbReference type="ChEBI" id="CHEBI:74411"/>
        <dbReference type="ChEBI" id="CHEBI:74415"/>
        <dbReference type="EC" id="2.5.1.75"/>
    </reaction>
</comment>
<accession>A0A4R1GIC1</accession>
<dbReference type="InterPro" id="IPR018022">
    <property type="entry name" value="IPT"/>
</dbReference>
<feature type="binding site" evidence="10">
    <location>
        <begin position="13"/>
        <end position="20"/>
    </location>
    <ligand>
        <name>ATP</name>
        <dbReference type="ChEBI" id="CHEBI:30616"/>
    </ligand>
</feature>
<feature type="region of interest" description="Interaction with substrate tRNA" evidence="10">
    <location>
        <begin position="38"/>
        <end position="41"/>
    </location>
</feature>
<evidence type="ECO:0000256" key="13">
    <source>
        <dbReference type="RuleBase" id="RU003785"/>
    </source>
</evidence>
<feature type="region of interest" description="Interaction with substrate tRNA" evidence="10">
    <location>
        <begin position="244"/>
        <end position="249"/>
    </location>
</feature>
<evidence type="ECO:0000256" key="9">
    <source>
        <dbReference type="ARBA" id="ARBA00049563"/>
    </source>
</evidence>
<feature type="site" description="Interaction with substrate tRNA" evidence="10">
    <location>
        <position position="104"/>
    </location>
</feature>
<reference evidence="14 15" key="1">
    <citation type="submission" date="2019-03" db="EMBL/GenBank/DDBJ databases">
        <title>Genomic Encyclopedia of Archaeal and Bacterial Type Strains, Phase II (KMG-II): from individual species to whole genera.</title>
        <authorList>
            <person name="Goeker M."/>
        </authorList>
    </citation>
    <scope>NUCLEOTIDE SEQUENCE [LARGE SCALE GENOMIC DNA]</scope>
    <source>
        <strain evidence="14 15">DSM 27697</strain>
    </source>
</reference>
<evidence type="ECO:0000256" key="1">
    <source>
        <dbReference type="ARBA" id="ARBA00001946"/>
    </source>
</evidence>
<dbReference type="GO" id="GO:0052381">
    <property type="term" value="F:tRNA dimethylallyltransferase activity"/>
    <property type="evidence" value="ECO:0007669"/>
    <property type="project" value="UniProtKB-UniRule"/>
</dbReference>
<evidence type="ECO:0000256" key="3">
    <source>
        <dbReference type="ARBA" id="ARBA00005842"/>
    </source>
</evidence>
<evidence type="ECO:0000313" key="15">
    <source>
        <dbReference type="Proteomes" id="UP000294546"/>
    </source>
</evidence>
<dbReference type="Proteomes" id="UP000294546">
    <property type="component" value="Unassembled WGS sequence"/>
</dbReference>
<dbReference type="Gene3D" id="1.10.20.140">
    <property type="match status" value="1"/>
</dbReference>
<name>A0A4R1GIC1_9GAMM</name>
<dbReference type="InterPro" id="IPR027417">
    <property type="entry name" value="P-loop_NTPase"/>
</dbReference>
<evidence type="ECO:0000256" key="10">
    <source>
        <dbReference type="HAMAP-Rule" id="MF_00185"/>
    </source>
</evidence>
<keyword evidence="6 10" id="KW-0547">Nucleotide-binding</keyword>
<dbReference type="EC" id="2.5.1.75" evidence="10"/>
<feature type="binding site" evidence="10">
    <location>
        <begin position="15"/>
        <end position="20"/>
    </location>
    <ligand>
        <name>substrate</name>
    </ligand>
</feature>
<dbReference type="NCBIfam" id="TIGR00174">
    <property type="entry name" value="miaA"/>
    <property type="match status" value="1"/>
</dbReference>
<evidence type="ECO:0000256" key="4">
    <source>
        <dbReference type="ARBA" id="ARBA00022679"/>
    </source>
</evidence>
<evidence type="ECO:0000256" key="8">
    <source>
        <dbReference type="ARBA" id="ARBA00022842"/>
    </source>
</evidence>
<dbReference type="RefSeq" id="WP_132292822.1">
    <property type="nucleotide sequence ID" value="NZ_SMFU01000009.1"/>
</dbReference>
<dbReference type="GO" id="GO:0005524">
    <property type="term" value="F:ATP binding"/>
    <property type="evidence" value="ECO:0007669"/>
    <property type="project" value="UniProtKB-UniRule"/>
</dbReference>
<evidence type="ECO:0000256" key="6">
    <source>
        <dbReference type="ARBA" id="ARBA00022741"/>
    </source>
</evidence>
<dbReference type="Pfam" id="PF01715">
    <property type="entry name" value="IPPT"/>
    <property type="match status" value="1"/>
</dbReference>
<comment type="similarity">
    <text evidence="3 10 13">Belongs to the IPP transferase family.</text>
</comment>
<dbReference type="AlphaFoldDB" id="A0A4R1GIC1"/>
<dbReference type="OrthoDB" id="9776390at2"/>
<keyword evidence="4 10" id="KW-0808">Transferase</keyword>
<dbReference type="HAMAP" id="MF_00185">
    <property type="entry name" value="IPP_trans"/>
    <property type="match status" value="1"/>
</dbReference>
<keyword evidence="5 10" id="KW-0819">tRNA processing</keyword>
<comment type="caution">
    <text evidence="14">The sequence shown here is derived from an EMBL/GenBank/DDBJ whole genome shotgun (WGS) entry which is preliminary data.</text>
</comment>
<keyword evidence="7 10" id="KW-0067">ATP-binding</keyword>
<sequence>MADKLPPAIFLMGPTASGKTALAMHLFDNLPCELISVDSALIYRGMDIGTAKPEPEELVSYPHRLIDIRDPAESYSAAEFREDALAAMADISSAGKIPVLVGGTMLYFNALQKGLARLPEANAELRAELEADAERLGWPAMHERLAKLDPAAGERLKPTDSQRIERALEVVLLTGKPISEHWAEQGEAALPYDLLPLALMPADRSRLHQRIEQRFDLMLEQGFEQEVLKLHERQDLTPDLPSIRCVGYRQMWDYIEGRLSYDEMRYRGIVATRQLAKRQLTWLRGWQGVQWLDSEADKLLESVLKLAEANTI</sequence>
<evidence type="ECO:0000256" key="7">
    <source>
        <dbReference type="ARBA" id="ARBA00022840"/>
    </source>
</evidence>
<comment type="subunit">
    <text evidence="10">Monomer.</text>
</comment>
<organism evidence="14 15">
    <name type="scientific">Marinobacterium mangrovicola</name>
    <dbReference type="NCBI Taxonomy" id="1476959"/>
    <lineage>
        <taxon>Bacteria</taxon>
        <taxon>Pseudomonadati</taxon>
        <taxon>Pseudomonadota</taxon>
        <taxon>Gammaproteobacteria</taxon>
        <taxon>Oceanospirillales</taxon>
        <taxon>Oceanospirillaceae</taxon>
        <taxon>Marinobacterium</taxon>
    </lineage>
</organism>
<dbReference type="PANTHER" id="PTHR11088:SF60">
    <property type="entry name" value="TRNA DIMETHYLALLYLTRANSFERASE"/>
    <property type="match status" value="1"/>
</dbReference>
<gene>
    <name evidence="10" type="primary">miaA</name>
    <name evidence="14" type="ORF">CLV83_2537</name>
</gene>
<evidence type="ECO:0000256" key="5">
    <source>
        <dbReference type="ARBA" id="ARBA00022694"/>
    </source>
</evidence>
<evidence type="ECO:0000256" key="12">
    <source>
        <dbReference type="RuleBase" id="RU003784"/>
    </source>
</evidence>